<dbReference type="Proteomes" id="UP000007266">
    <property type="component" value="Linkage group 9"/>
</dbReference>
<keyword evidence="2" id="KW-1185">Reference proteome</keyword>
<protein>
    <submittedName>
        <fullName evidence="1">Uncharacterized protein</fullName>
    </submittedName>
</protein>
<gene>
    <name evidence="1" type="primary">GLEAN_12264</name>
    <name evidence="1" type="ORF">TcasGA2_TC012264</name>
</gene>
<organism evidence="1 2">
    <name type="scientific">Tribolium castaneum</name>
    <name type="common">Red flour beetle</name>
    <dbReference type="NCBI Taxonomy" id="7070"/>
    <lineage>
        <taxon>Eukaryota</taxon>
        <taxon>Metazoa</taxon>
        <taxon>Ecdysozoa</taxon>
        <taxon>Arthropoda</taxon>
        <taxon>Hexapoda</taxon>
        <taxon>Insecta</taxon>
        <taxon>Pterygota</taxon>
        <taxon>Neoptera</taxon>
        <taxon>Endopterygota</taxon>
        <taxon>Coleoptera</taxon>
        <taxon>Polyphaga</taxon>
        <taxon>Cucujiformia</taxon>
        <taxon>Tenebrionidae</taxon>
        <taxon>Tenebrionidae incertae sedis</taxon>
        <taxon>Tribolium</taxon>
    </lineage>
</organism>
<name>D6X086_TRICA</name>
<proteinExistence type="predicted"/>
<reference evidence="1 2" key="1">
    <citation type="journal article" date="2008" name="Nature">
        <title>The genome of the model beetle and pest Tribolium castaneum.</title>
        <authorList>
            <consortium name="Tribolium Genome Sequencing Consortium"/>
            <person name="Richards S."/>
            <person name="Gibbs R.A."/>
            <person name="Weinstock G.M."/>
            <person name="Brown S.J."/>
            <person name="Denell R."/>
            <person name="Beeman R.W."/>
            <person name="Gibbs R."/>
            <person name="Beeman R.W."/>
            <person name="Brown S.J."/>
            <person name="Bucher G."/>
            <person name="Friedrich M."/>
            <person name="Grimmelikhuijzen C.J."/>
            <person name="Klingler M."/>
            <person name="Lorenzen M."/>
            <person name="Richards S."/>
            <person name="Roth S."/>
            <person name="Schroder R."/>
            <person name="Tautz D."/>
            <person name="Zdobnov E.M."/>
            <person name="Muzny D."/>
            <person name="Gibbs R.A."/>
            <person name="Weinstock G.M."/>
            <person name="Attaway T."/>
            <person name="Bell S."/>
            <person name="Buhay C.J."/>
            <person name="Chandrabose M.N."/>
            <person name="Chavez D."/>
            <person name="Clerk-Blankenburg K.P."/>
            <person name="Cree A."/>
            <person name="Dao M."/>
            <person name="Davis C."/>
            <person name="Chacko J."/>
            <person name="Dinh H."/>
            <person name="Dugan-Rocha S."/>
            <person name="Fowler G."/>
            <person name="Garner T.T."/>
            <person name="Garnes J."/>
            <person name="Gnirke A."/>
            <person name="Hawes A."/>
            <person name="Hernandez J."/>
            <person name="Hines S."/>
            <person name="Holder M."/>
            <person name="Hume J."/>
            <person name="Jhangiani S.N."/>
            <person name="Joshi V."/>
            <person name="Khan Z.M."/>
            <person name="Jackson L."/>
            <person name="Kovar C."/>
            <person name="Kowis A."/>
            <person name="Lee S."/>
            <person name="Lewis L.R."/>
            <person name="Margolis J."/>
            <person name="Morgan M."/>
            <person name="Nazareth L.V."/>
            <person name="Nguyen N."/>
            <person name="Okwuonu G."/>
            <person name="Parker D."/>
            <person name="Richards S."/>
            <person name="Ruiz S.J."/>
            <person name="Santibanez J."/>
            <person name="Savard J."/>
            <person name="Scherer S.E."/>
            <person name="Schneider B."/>
            <person name="Sodergren E."/>
            <person name="Tautz D."/>
            <person name="Vattahil S."/>
            <person name="Villasana D."/>
            <person name="White C.S."/>
            <person name="Wright R."/>
            <person name="Park Y."/>
            <person name="Beeman R.W."/>
            <person name="Lord J."/>
            <person name="Oppert B."/>
            <person name="Lorenzen M."/>
            <person name="Brown S."/>
            <person name="Wang L."/>
            <person name="Savard J."/>
            <person name="Tautz D."/>
            <person name="Richards S."/>
            <person name="Weinstock G."/>
            <person name="Gibbs R.A."/>
            <person name="Liu Y."/>
            <person name="Worley K."/>
            <person name="Weinstock G."/>
            <person name="Elsik C.G."/>
            <person name="Reese J.T."/>
            <person name="Elhaik E."/>
            <person name="Landan G."/>
            <person name="Graur D."/>
            <person name="Arensburger P."/>
            <person name="Atkinson P."/>
            <person name="Beeman R.W."/>
            <person name="Beidler J."/>
            <person name="Brown S.J."/>
            <person name="Demuth J.P."/>
            <person name="Drury D.W."/>
            <person name="Du Y.Z."/>
            <person name="Fujiwara H."/>
            <person name="Lorenzen M."/>
            <person name="Maselli V."/>
            <person name="Osanai M."/>
            <person name="Park Y."/>
            <person name="Robertson H.M."/>
            <person name="Tu Z."/>
            <person name="Wang J.J."/>
            <person name="Wang S."/>
            <person name="Richards S."/>
            <person name="Song H."/>
            <person name="Zhang L."/>
            <person name="Sodergren E."/>
            <person name="Werner D."/>
            <person name="Stanke M."/>
            <person name="Morgenstern B."/>
            <person name="Solovyev V."/>
            <person name="Kosarev P."/>
            <person name="Brown G."/>
            <person name="Chen H.C."/>
            <person name="Ermolaeva O."/>
            <person name="Hlavina W."/>
            <person name="Kapustin Y."/>
            <person name="Kiryutin B."/>
            <person name="Kitts P."/>
            <person name="Maglott D."/>
            <person name="Pruitt K."/>
            <person name="Sapojnikov V."/>
            <person name="Souvorov A."/>
            <person name="Mackey A.J."/>
            <person name="Waterhouse R.M."/>
            <person name="Wyder S."/>
            <person name="Zdobnov E.M."/>
            <person name="Zdobnov E.M."/>
            <person name="Wyder S."/>
            <person name="Kriventseva E.V."/>
            <person name="Kadowaki T."/>
            <person name="Bork P."/>
            <person name="Aranda M."/>
            <person name="Bao R."/>
            <person name="Beermann A."/>
            <person name="Berns N."/>
            <person name="Bolognesi R."/>
            <person name="Bonneton F."/>
            <person name="Bopp D."/>
            <person name="Brown S.J."/>
            <person name="Bucher G."/>
            <person name="Butts T."/>
            <person name="Chaumot A."/>
            <person name="Denell R.E."/>
            <person name="Ferrier D.E."/>
            <person name="Friedrich M."/>
            <person name="Gordon C.M."/>
            <person name="Jindra M."/>
            <person name="Klingler M."/>
            <person name="Lan Q."/>
            <person name="Lattorff H.M."/>
            <person name="Laudet V."/>
            <person name="von Levetsow C."/>
            <person name="Liu Z."/>
            <person name="Lutz R."/>
            <person name="Lynch J.A."/>
            <person name="da Fonseca R.N."/>
            <person name="Posnien N."/>
            <person name="Reuter R."/>
            <person name="Roth S."/>
            <person name="Savard J."/>
            <person name="Schinko J.B."/>
            <person name="Schmitt C."/>
            <person name="Schoppmeier M."/>
            <person name="Schroder R."/>
            <person name="Shippy T.D."/>
            <person name="Simonnet F."/>
            <person name="Marques-Souza H."/>
            <person name="Tautz D."/>
            <person name="Tomoyasu Y."/>
            <person name="Trauner J."/>
            <person name="Van der Zee M."/>
            <person name="Vervoort M."/>
            <person name="Wittkopp N."/>
            <person name="Wimmer E.A."/>
            <person name="Yang X."/>
            <person name="Jones A.K."/>
            <person name="Sattelle D.B."/>
            <person name="Ebert P.R."/>
            <person name="Nelson D."/>
            <person name="Scott J.G."/>
            <person name="Beeman R.W."/>
            <person name="Muthukrishnan S."/>
            <person name="Kramer K.J."/>
            <person name="Arakane Y."/>
            <person name="Beeman R.W."/>
            <person name="Zhu Q."/>
            <person name="Hogenkamp D."/>
            <person name="Dixit R."/>
            <person name="Oppert B."/>
            <person name="Jiang H."/>
            <person name="Zou Z."/>
            <person name="Marshall J."/>
            <person name="Elpidina E."/>
            <person name="Vinokurov K."/>
            <person name="Oppert C."/>
            <person name="Zou Z."/>
            <person name="Evans J."/>
            <person name="Lu Z."/>
            <person name="Zhao P."/>
            <person name="Sumathipala N."/>
            <person name="Altincicek B."/>
            <person name="Vilcinskas A."/>
            <person name="Williams M."/>
            <person name="Hultmark D."/>
            <person name="Hetru C."/>
            <person name="Jiang H."/>
            <person name="Grimmelikhuijzen C.J."/>
            <person name="Hauser F."/>
            <person name="Cazzamali G."/>
            <person name="Williamson M."/>
            <person name="Park Y."/>
            <person name="Li B."/>
            <person name="Tanaka Y."/>
            <person name="Predel R."/>
            <person name="Neupert S."/>
            <person name="Schachtner J."/>
            <person name="Verleyen P."/>
            <person name="Raible F."/>
            <person name="Bork P."/>
            <person name="Friedrich M."/>
            <person name="Walden K.K."/>
            <person name="Robertson H.M."/>
            <person name="Angeli S."/>
            <person name="Foret S."/>
            <person name="Bucher G."/>
            <person name="Schuetz S."/>
            <person name="Maleszka R."/>
            <person name="Wimmer E.A."/>
            <person name="Beeman R.W."/>
            <person name="Lorenzen M."/>
            <person name="Tomoyasu Y."/>
            <person name="Miller S.C."/>
            <person name="Grossmann D."/>
            <person name="Bucher G."/>
        </authorList>
    </citation>
    <scope>NUCLEOTIDE SEQUENCE [LARGE SCALE GENOMIC DNA]</scope>
    <source>
        <strain evidence="1 2">Georgia GA2</strain>
    </source>
</reference>
<dbReference type="HOGENOM" id="CLU_1580550_0_0_1"/>
<evidence type="ECO:0000313" key="1">
    <source>
        <dbReference type="EMBL" id="EFA10086.1"/>
    </source>
</evidence>
<sequence length="169" mass="19123">MFHGRHSPLYYFDPVLFIVPTSSYDKTLLCTIKVSNLCDPKPSTFESGENLQGKIQTLNAGVWRGILSINRWLICGFVKFRLVLINYVTVIKIDEHIKCANVKRMGPSTKSHSATPTIYIGHPSIRYHRIYADAPRSYLLASICNILLALTADGCRGTKPRSHPARRYK</sequence>
<accession>D6X086</accession>
<reference evidence="1 2" key="2">
    <citation type="journal article" date="2010" name="Nucleic Acids Res.">
        <title>BeetleBase in 2010: revisions to provide comprehensive genomic information for Tribolium castaneum.</title>
        <authorList>
            <person name="Kim H.S."/>
            <person name="Murphy T."/>
            <person name="Xia J."/>
            <person name="Caragea D."/>
            <person name="Park Y."/>
            <person name="Beeman R.W."/>
            <person name="Lorenzen M.D."/>
            <person name="Butcher S."/>
            <person name="Manak J.R."/>
            <person name="Brown S.J."/>
        </authorList>
    </citation>
    <scope>GENOME REANNOTATION</scope>
    <source>
        <strain evidence="1 2">Georgia GA2</strain>
    </source>
</reference>
<dbReference type="EMBL" id="KQ971371">
    <property type="protein sequence ID" value="EFA10086.1"/>
    <property type="molecule type" value="Genomic_DNA"/>
</dbReference>
<dbReference type="InParanoid" id="D6X086"/>
<evidence type="ECO:0000313" key="2">
    <source>
        <dbReference type="Proteomes" id="UP000007266"/>
    </source>
</evidence>
<dbReference type="AlphaFoldDB" id="D6X086"/>